<keyword evidence="6" id="KW-1185">Reference proteome</keyword>
<proteinExistence type="predicted"/>
<dbReference type="InterPro" id="IPR031803">
    <property type="entry name" value="BAT_GAF/HTH-assoc"/>
</dbReference>
<comment type="caution">
    <text evidence="5">The sequence shown here is derived from an EMBL/GenBank/DDBJ whole genome shotgun (WGS) entry which is preliminary data.</text>
</comment>
<evidence type="ECO:0000259" key="3">
    <source>
        <dbReference type="Pfam" id="PF04967"/>
    </source>
</evidence>
<organism evidence="5 6">
    <name type="scientific">Halorussus aquaticus</name>
    <dbReference type="NCBI Taxonomy" id="2953748"/>
    <lineage>
        <taxon>Archaea</taxon>
        <taxon>Methanobacteriati</taxon>
        <taxon>Methanobacteriota</taxon>
        <taxon>Stenosarchaea group</taxon>
        <taxon>Halobacteria</taxon>
        <taxon>Halobacteriales</taxon>
        <taxon>Haladaptataceae</taxon>
        <taxon>Halorussus</taxon>
    </lineage>
</organism>
<dbReference type="GeneID" id="73043409"/>
<evidence type="ECO:0000256" key="2">
    <source>
        <dbReference type="ARBA" id="ARBA00023163"/>
    </source>
</evidence>
<dbReference type="Proteomes" id="UP001595945">
    <property type="component" value="Unassembled WGS sequence"/>
</dbReference>
<dbReference type="RefSeq" id="WP_254268509.1">
    <property type="nucleotide sequence ID" value="NZ_CP100400.1"/>
</dbReference>
<dbReference type="Pfam" id="PF15915">
    <property type="entry name" value="BAT"/>
    <property type="match status" value="1"/>
</dbReference>
<dbReference type="PANTHER" id="PTHR34236:SF1">
    <property type="entry name" value="DIMETHYL SULFOXIDE REDUCTASE TRANSCRIPTIONAL ACTIVATOR"/>
    <property type="match status" value="1"/>
</dbReference>
<dbReference type="InterPro" id="IPR007050">
    <property type="entry name" value="HTH_bacterioopsin"/>
</dbReference>
<keyword evidence="2" id="KW-0804">Transcription</keyword>
<evidence type="ECO:0000259" key="4">
    <source>
        <dbReference type="Pfam" id="PF15915"/>
    </source>
</evidence>
<evidence type="ECO:0000313" key="5">
    <source>
        <dbReference type="EMBL" id="MFC4825863.1"/>
    </source>
</evidence>
<dbReference type="PANTHER" id="PTHR34236">
    <property type="entry name" value="DIMETHYL SULFOXIDE REDUCTASE TRANSCRIPTIONAL ACTIVATOR"/>
    <property type="match status" value="1"/>
</dbReference>
<sequence length="222" mass="25187">MALIGRVETDSQPGQGALQTVPEMVLRLEDIRSDHDSEWRVIFWASGDDFEAYEAAFADDPDVADYELLTELPNRRLYRVTLAEETNQRALHPIVVEQDITILDLTMTAEKLRLLARFPSREALAAFRDACHERDMEFHLEQLYDEESVTNDGGVESQYGVTEPQRDALLRALEAGYFDVPRGTKMAAIADEMGVSTTALSRRLRRGQRNLLRNTLAQQTNT</sequence>
<name>A0ABD5Q5C2_9EURY</name>
<dbReference type="AlphaFoldDB" id="A0ABD5Q5C2"/>
<gene>
    <name evidence="5" type="ORF">ACFO9K_16530</name>
</gene>
<evidence type="ECO:0000313" key="6">
    <source>
        <dbReference type="Proteomes" id="UP001595945"/>
    </source>
</evidence>
<evidence type="ECO:0000256" key="1">
    <source>
        <dbReference type="ARBA" id="ARBA00023015"/>
    </source>
</evidence>
<dbReference type="EMBL" id="JBHSHT010000002">
    <property type="protein sequence ID" value="MFC4825863.1"/>
    <property type="molecule type" value="Genomic_DNA"/>
</dbReference>
<accession>A0ABD5Q5C2</accession>
<protein>
    <submittedName>
        <fullName evidence="5">Helix-turn-helix domain-containing protein</fullName>
    </submittedName>
</protein>
<keyword evidence="1" id="KW-0805">Transcription regulation</keyword>
<reference evidence="5 6" key="1">
    <citation type="journal article" date="2019" name="Int. J. Syst. Evol. Microbiol.">
        <title>The Global Catalogue of Microorganisms (GCM) 10K type strain sequencing project: providing services to taxonomists for standard genome sequencing and annotation.</title>
        <authorList>
            <consortium name="The Broad Institute Genomics Platform"/>
            <consortium name="The Broad Institute Genome Sequencing Center for Infectious Disease"/>
            <person name="Wu L."/>
            <person name="Ma J."/>
        </authorList>
    </citation>
    <scope>NUCLEOTIDE SEQUENCE [LARGE SCALE GENOMIC DNA]</scope>
    <source>
        <strain evidence="5 6">XZYJ18</strain>
    </source>
</reference>
<feature type="domain" description="Bacterioopsin transcriptional activator GAF and HTH associated" evidence="4">
    <location>
        <begin position="17"/>
        <end position="141"/>
    </location>
</feature>
<feature type="domain" description="HTH bat-type" evidence="3">
    <location>
        <begin position="162"/>
        <end position="212"/>
    </location>
</feature>
<dbReference type="Pfam" id="PF04967">
    <property type="entry name" value="HTH_10"/>
    <property type="match status" value="1"/>
</dbReference>